<evidence type="ECO:0008006" key="10">
    <source>
        <dbReference type="Google" id="ProtNLM"/>
    </source>
</evidence>
<dbReference type="GO" id="GO:0015562">
    <property type="term" value="F:efflux transmembrane transporter activity"/>
    <property type="evidence" value="ECO:0007669"/>
    <property type="project" value="InterPro"/>
</dbReference>
<dbReference type="GO" id="GO:1990281">
    <property type="term" value="C:efflux pump complex"/>
    <property type="evidence" value="ECO:0007669"/>
    <property type="project" value="TreeGrafter"/>
</dbReference>
<name>A0A1F7RR63_9BACT</name>
<evidence type="ECO:0000256" key="6">
    <source>
        <dbReference type="ARBA" id="ARBA00023136"/>
    </source>
</evidence>
<evidence type="ECO:0000313" key="9">
    <source>
        <dbReference type="Proteomes" id="UP000179266"/>
    </source>
</evidence>
<evidence type="ECO:0000256" key="3">
    <source>
        <dbReference type="ARBA" id="ARBA00022448"/>
    </source>
</evidence>
<dbReference type="PANTHER" id="PTHR30026:SF20">
    <property type="entry name" value="OUTER MEMBRANE PROTEIN TOLC"/>
    <property type="match status" value="1"/>
</dbReference>
<dbReference type="PANTHER" id="PTHR30026">
    <property type="entry name" value="OUTER MEMBRANE PROTEIN TOLC"/>
    <property type="match status" value="1"/>
</dbReference>
<sequence length="454" mass="52250">MHCTRLICIFGFCIILITGTGYTEESNTLEISDVSASDEQNLPDLTENSSLSDYLVYGALNNPGLKAAFNRWKAAAERVTQARSFPDPRFNYTYYIREVETRVGPQKHKIGFSQQILWFGKLRLQSDIAGQMANAERQKYESTKLKLFYRIKEAYYEYYFLGKTINITEENLNLIKYLEEITRNRYSVGTATHAAIIKAQVEMGILEDRLRSLRELVYPLSAKLNAVLNINSSTLLPVPKEIIQDEVEISEDHIFDWIKENNPELKSLDFVIEKQKTAIDFAKKNYFPDLTFGLDYILTGKSRMPDVMDSGKDSIMAMISVTVPVFRAKYRAAEQEAAAQYEADLETRIDRENKLISDTKMALYNFHDAERKIDLYQNTLIPKAKQSLSVVQQGFIADKVDFLDLIDAQRTLLEFRLSFERAFTDRGQYLAQLEMLTGKEIPRSGKMINYNNED</sequence>
<keyword evidence="4" id="KW-1134">Transmembrane beta strand</keyword>
<dbReference type="Gene3D" id="1.20.1600.10">
    <property type="entry name" value="Outer membrane efflux proteins (OEP)"/>
    <property type="match status" value="1"/>
</dbReference>
<keyword evidence="3" id="KW-0813">Transport</keyword>
<dbReference type="AlphaFoldDB" id="A0A1F7RR63"/>
<organism evidence="8 9">
    <name type="scientific">Candidatus Schekmanbacteria bacterium RBG_13_48_7</name>
    <dbReference type="NCBI Taxonomy" id="1817878"/>
    <lineage>
        <taxon>Bacteria</taxon>
        <taxon>Candidatus Schekmaniibacteriota</taxon>
    </lineage>
</organism>
<evidence type="ECO:0000313" key="8">
    <source>
        <dbReference type="EMBL" id="OGL44033.1"/>
    </source>
</evidence>
<gene>
    <name evidence="8" type="ORF">A2161_16010</name>
</gene>
<dbReference type="GO" id="GO:0009279">
    <property type="term" value="C:cell outer membrane"/>
    <property type="evidence" value="ECO:0007669"/>
    <property type="project" value="UniProtKB-SubCell"/>
</dbReference>
<comment type="similarity">
    <text evidence="2">Belongs to the outer membrane factor (OMF) (TC 1.B.17) family.</text>
</comment>
<dbReference type="SUPFAM" id="SSF56954">
    <property type="entry name" value="Outer membrane efflux proteins (OEP)"/>
    <property type="match status" value="1"/>
</dbReference>
<dbReference type="Proteomes" id="UP000179266">
    <property type="component" value="Unassembled WGS sequence"/>
</dbReference>
<evidence type="ECO:0000256" key="7">
    <source>
        <dbReference type="ARBA" id="ARBA00023237"/>
    </source>
</evidence>
<evidence type="ECO:0000256" key="2">
    <source>
        <dbReference type="ARBA" id="ARBA00007613"/>
    </source>
</evidence>
<protein>
    <recommendedName>
        <fullName evidence="10">TolC family protein</fullName>
    </recommendedName>
</protein>
<reference evidence="8 9" key="1">
    <citation type="journal article" date="2016" name="Nat. Commun.">
        <title>Thousands of microbial genomes shed light on interconnected biogeochemical processes in an aquifer system.</title>
        <authorList>
            <person name="Anantharaman K."/>
            <person name="Brown C.T."/>
            <person name="Hug L.A."/>
            <person name="Sharon I."/>
            <person name="Castelle C.J."/>
            <person name="Probst A.J."/>
            <person name="Thomas B.C."/>
            <person name="Singh A."/>
            <person name="Wilkins M.J."/>
            <person name="Karaoz U."/>
            <person name="Brodie E.L."/>
            <person name="Williams K.H."/>
            <person name="Hubbard S.S."/>
            <person name="Banfield J.F."/>
        </authorList>
    </citation>
    <scope>NUCLEOTIDE SEQUENCE [LARGE SCALE GENOMIC DNA]</scope>
</reference>
<dbReference type="EMBL" id="MGDD01000243">
    <property type="protein sequence ID" value="OGL44033.1"/>
    <property type="molecule type" value="Genomic_DNA"/>
</dbReference>
<comment type="caution">
    <text evidence="8">The sequence shown here is derived from an EMBL/GenBank/DDBJ whole genome shotgun (WGS) entry which is preliminary data.</text>
</comment>
<keyword evidence="5" id="KW-0812">Transmembrane</keyword>
<evidence type="ECO:0000256" key="5">
    <source>
        <dbReference type="ARBA" id="ARBA00022692"/>
    </source>
</evidence>
<dbReference type="InterPro" id="IPR003423">
    <property type="entry name" value="OMP_efflux"/>
</dbReference>
<dbReference type="InterPro" id="IPR051906">
    <property type="entry name" value="TolC-like"/>
</dbReference>
<keyword evidence="6" id="KW-0472">Membrane</keyword>
<keyword evidence="7" id="KW-0998">Cell outer membrane</keyword>
<evidence type="ECO:0000256" key="4">
    <source>
        <dbReference type="ARBA" id="ARBA00022452"/>
    </source>
</evidence>
<evidence type="ECO:0000256" key="1">
    <source>
        <dbReference type="ARBA" id="ARBA00004442"/>
    </source>
</evidence>
<proteinExistence type="inferred from homology"/>
<dbReference type="GO" id="GO:0015288">
    <property type="term" value="F:porin activity"/>
    <property type="evidence" value="ECO:0007669"/>
    <property type="project" value="TreeGrafter"/>
</dbReference>
<accession>A0A1F7RR63</accession>
<dbReference type="Pfam" id="PF02321">
    <property type="entry name" value="OEP"/>
    <property type="match status" value="2"/>
</dbReference>
<comment type="subcellular location">
    <subcellularLocation>
        <location evidence="1">Cell outer membrane</location>
    </subcellularLocation>
</comment>